<sequence length="331" mass="35159">MNHRSVAVDRLASPRPRLFEAVVWLLPAVAYFVFPDNLALGVSIMTYAVAVLALDLVLGYAGIVSLGHAAFFGIGAYAAGLLAANGWREPLTGLLLAGAASLMIGFFASFLVVRGKDLTRLMVTLGIGLVVYELANRLSSITGGMDGLSGFEVSPIFGVFAFDLYGKTAWWYVYGVSLVVFIFLRFVVSSPFGLSLRAIREGVNRMPALGASVNSRLRIAFTISAGVAGIAGGLLAQTTQFVGIDSLSVPRAAEFLVMLVLGGTGRLYGALAGTAIFMIAHDYLADIDPVYWEFWMGLLLMAVVLFARGGIVGALFNLVPSLKARFGRAAQ</sequence>
<gene>
    <name evidence="7" type="ORF">GGQ66_000748</name>
</gene>
<feature type="transmembrane region" description="Helical" evidence="6">
    <location>
        <begin position="171"/>
        <end position="196"/>
    </location>
</feature>
<feature type="transmembrane region" description="Helical" evidence="6">
    <location>
        <begin position="60"/>
        <end position="84"/>
    </location>
</feature>
<evidence type="ECO:0000313" key="8">
    <source>
        <dbReference type="Proteomes" id="UP000584824"/>
    </source>
</evidence>
<keyword evidence="3 6" id="KW-0812">Transmembrane</keyword>
<evidence type="ECO:0000256" key="2">
    <source>
        <dbReference type="ARBA" id="ARBA00022475"/>
    </source>
</evidence>
<dbReference type="PANTHER" id="PTHR30482">
    <property type="entry name" value="HIGH-AFFINITY BRANCHED-CHAIN AMINO ACID TRANSPORT SYSTEM PERMEASE"/>
    <property type="match status" value="1"/>
</dbReference>
<keyword evidence="2" id="KW-1003">Cell membrane</keyword>
<comment type="caution">
    <text evidence="7">The sequence shown here is derived from an EMBL/GenBank/DDBJ whole genome shotgun (WGS) entry which is preliminary data.</text>
</comment>
<dbReference type="Proteomes" id="UP000584824">
    <property type="component" value="Unassembled WGS sequence"/>
</dbReference>
<evidence type="ECO:0000256" key="3">
    <source>
        <dbReference type="ARBA" id="ARBA00022692"/>
    </source>
</evidence>
<comment type="subcellular location">
    <subcellularLocation>
        <location evidence="1">Cell membrane</location>
        <topology evidence="1">Multi-pass membrane protein</topology>
    </subcellularLocation>
</comment>
<dbReference type="CDD" id="cd06581">
    <property type="entry name" value="TM_PBP1_LivM_like"/>
    <property type="match status" value="1"/>
</dbReference>
<evidence type="ECO:0000256" key="4">
    <source>
        <dbReference type="ARBA" id="ARBA00022989"/>
    </source>
</evidence>
<accession>A0A7W6JZ51</accession>
<keyword evidence="5 6" id="KW-0472">Membrane</keyword>
<dbReference type="Pfam" id="PF02653">
    <property type="entry name" value="BPD_transp_2"/>
    <property type="match status" value="1"/>
</dbReference>
<dbReference type="EMBL" id="JACIDU010000002">
    <property type="protein sequence ID" value="MBB4102220.1"/>
    <property type="molecule type" value="Genomic_DNA"/>
</dbReference>
<evidence type="ECO:0000256" key="6">
    <source>
        <dbReference type="SAM" id="Phobius"/>
    </source>
</evidence>
<proteinExistence type="predicted"/>
<feature type="transmembrane region" description="Helical" evidence="6">
    <location>
        <begin position="91"/>
        <end position="112"/>
    </location>
</feature>
<feature type="transmembrane region" description="Helical" evidence="6">
    <location>
        <begin position="21"/>
        <end position="54"/>
    </location>
</feature>
<evidence type="ECO:0000256" key="5">
    <source>
        <dbReference type="ARBA" id="ARBA00023136"/>
    </source>
</evidence>
<dbReference type="PANTHER" id="PTHR30482:SF17">
    <property type="entry name" value="ABC TRANSPORTER ATP-BINDING PROTEIN"/>
    <property type="match status" value="1"/>
</dbReference>
<protein>
    <submittedName>
        <fullName evidence="7">Branched-chain amino acid transport system permease protein</fullName>
    </submittedName>
</protein>
<reference evidence="7 8" key="1">
    <citation type="submission" date="2020-08" db="EMBL/GenBank/DDBJ databases">
        <title>Genomic Encyclopedia of Type Strains, Phase IV (KMG-IV): sequencing the most valuable type-strain genomes for metagenomic binning, comparative biology and taxonomic classification.</title>
        <authorList>
            <person name="Goeker M."/>
        </authorList>
    </citation>
    <scope>NUCLEOTIDE SEQUENCE [LARGE SCALE GENOMIC DNA]</scope>
    <source>
        <strain evidence="7 8">DSM 26385</strain>
    </source>
</reference>
<dbReference type="InterPro" id="IPR001851">
    <property type="entry name" value="ABC_transp_permease"/>
</dbReference>
<evidence type="ECO:0000313" key="7">
    <source>
        <dbReference type="EMBL" id="MBB4102220.1"/>
    </source>
</evidence>
<keyword evidence="8" id="KW-1185">Reference proteome</keyword>
<organism evidence="7 8">
    <name type="scientific">Allorhizobium borbori</name>
    <dbReference type="NCBI Taxonomy" id="485907"/>
    <lineage>
        <taxon>Bacteria</taxon>
        <taxon>Pseudomonadati</taxon>
        <taxon>Pseudomonadota</taxon>
        <taxon>Alphaproteobacteria</taxon>
        <taxon>Hyphomicrobiales</taxon>
        <taxon>Rhizobiaceae</taxon>
        <taxon>Rhizobium/Agrobacterium group</taxon>
        <taxon>Allorhizobium</taxon>
    </lineage>
</organism>
<dbReference type="GO" id="GO:0005886">
    <property type="term" value="C:plasma membrane"/>
    <property type="evidence" value="ECO:0007669"/>
    <property type="project" value="UniProtKB-SubCell"/>
</dbReference>
<feature type="transmembrane region" description="Helical" evidence="6">
    <location>
        <begin position="292"/>
        <end position="316"/>
    </location>
</feature>
<feature type="transmembrane region" description="Helical" evidence="6">
    <location>
        <begin position="217"/>
        <end position="236"/>
    </location>
</feature>
<name>A0A7W6JZ51_9HYPH</name>
<dbReference type="GO" id="GO:0015658">
    <property type="term" value="F:branched-chain amino acid transmembrane transporter activity"/>
    <property type="evidence" value="ECO:0007669"/>
    <property type="project" value="InterPro"/>
</dbReference>
<evidence type="ECO:0000256" key="1">
    <source>
        <dbReference type="ARBA" id="ARBA00004651"/>
    </source>
</evidence>
<keyword evidence="4 6" id="KW-1133">Transmembrane helix</keyword>
<feature type="transmembrane region" description="Helical" evidence="6">
    <location>
        <begin position="256"/>
        <end position="280"/>
    </location>
</feature>
<dbReference type="RefSeq" id="WP_210287170.1">
    <property type="nucleotide sequence ID" value="NZ_JACIDU010000002.1"/>
</dbReference>
<dbReference type="AlphaFoldDB" id="A0A7W6JZ51"/>
<dbReference type="InterPro" id="IPR043428">
    <property type="entry name" value="LivM-like"/>
</dbReference>